<gene>
    <name evidence="2" type="ORF">GCM10007383_37850</name>
</gene>
<dbReference type="AlphaFoldDB" id="A0A918J602"/>
<accession>A0A918J602</accession>
<evidence type="ECO:0000313" key="2">
    <source>
        <dbReference type="EMBL" id="GGW50431.1"/>
    </source>
</evidence>
<proteinExistence type="predicted"/>
<dbReference type="InterPro" id="IPR041375">
    <property type="entry name" value="VapC45_PIN-like"/>
</dbReference>
<evidence type="ECO:0000313" key="3">
    <source>
        <dbReference type="Proteomes" id="UP000634668"/>
    </source>
</evidence>
<feature type="domain" description="VapC45 PIN like" evidence="1">
    <location>
        <begin position="1"/>
        <end position="90"/>
    </location>
</feature>
<reference evidence="2" key="2">
    <citation type="submission" date="2020-09" db="EMBL/GenBank/DDBJ databases">
        <authorList>
            <person name="Sun Q."/>
            <person name="Kim S."/>
        </authorList>
    </citation>
    <scope>NUCLEOTIDE SEQUENCE</scope>
    <source>
        <strain evidence="2">KCTC 12113</strain>
    </source>
</reference>
<name>A0A918J602_9FLAO</name>
<protein>
    <recommendedName>
        <fullName evidence="1">VapC45 PIN like domain-containing protein</fullName>
    </recommendedName>
</protein>
<comment type="caution">
    <text evidence="2">The sequence shown here is derived from an EMBL/GenBank/DDBJ whole genome shotgun (WGS) entry which is preliminary data.</text>
</comment>
<evidence type="ECO:0000259" key="1">
    <source>
        <dbReference type="Pfam" id="PF18478"/>
    </source>
</evidence>
<dbReference type="Proteomes" id="UP000634668">
    <property type="component" value="Unassembled WGS sequence"/>
</dbReference>
<sequence>MIVYLDDNMPPYLAHAFQILQAPQNLKQGRLNIDVKHIRDVFGKGAKDLDWITALAKNQSFVITQDIYIARRKDEIAAYQENGIGMFFIKGRNSKDPLSAFDMVQILAKQWESMVAIMLKQNGAFAYRVQLAGKPKKI</sequence>
<organism evidence="2 3">
    <name type="scientific">Arenibacter certesii</name>
    <dbReference type="NCBI Taxonomy" id="228955"/>
    <lineage>
        <taxon>Bacteria</taxon>
        <taxon>Pseudomonadati</taxon>
        <taxon>Bacteroidota</taxon>
        <taxon>Flavobacteriia</taxon>
        <taxon>Flavobacteriales</taxon>
        <taxon>Flavobacteriaceae</taxon>
        <taxon>Arenibacter</taxon>
    </lineage>
</organism>
<keyword evidence="3" id="KW-1185">Reference proteome</keyword>
<dbReference type="RefSeq" id="WP_026814826.1">
    <property type="nucleotide sequence ID" value="NZ_BMWP01000044.1"/>
</dbReference>
<dbReference type="EMBL" id="BMWP01000044">
    <property type="protein sequence ID" value="GGW50431.1"/>
    <property type="molecule type" value="Genomic_DNA"/>
</dbReference>
<dbReference type="Pfam" id="PF18478">
    <property type="entry name" value="PIN_10"/>
    <property type="match status" value="1"/>
</dbReference>
<reference evidence="2" key="1">
    <citation type="journal article" date="2014" name="Int. J. Syst. Evol. Microbiol.">
        <title>Complete genome sequence of Corynebacterium casei LMG S-19264T (=DSM 44701T), isolated from a smear-ripened cheese.</title>
        <authorList>
            <consortium name="US DOE Joint Genome Institute (JGI-PGF)"/>
            <person name="Walter F."/>
            <person name="Albersmeier A."/>
            <person name="Kalinowski J."/>
            <person name="Ruckert C."/>
        </authorList>
    </citation>
    <scope>NUCLEOTIDE SEQUENCE</scope>
    <source>
        <strain evidence="2">KCTC 12113</strain>
    </source>
</reference>